<proteinExistence type="predicted"/>
<organism evidence="1 2">
    <name type="scientific">Vararia minispora EC-137</name>
    <dbReference type="NCBI Taxonomy" id="1314806"/>
    <lineage>
        <taxon>Eukaryota</taxon>
        <taxon>Fungi</taxon>
        <taxon>Dikarya</taxon>
        <taxon>Basidiomycota</taxon>
        <taxon>Agaricomycotina</taxon>
        <taxon>Agaricomycetes</taxon>
        <taxon>Russulales</taxon>
        <taxon>Lachnocladiaceae</taxon>
        <taxon>Vararia</taxon>
    </lineage>
</organism>
<reference evidence="1" key="2">
    <citation type="journal article" date="2022" name="New Phytol.">
        <title>Evolutionary transition to the ectomycorrhizal habit in the genomes of a hyperdiverse lineage of mushroom-forming fungi.</title>
        <authorList>
            <person name="Looney B."/>
            <person name="Miyauchi S."/>
            <person name="Morin E."/>
            <person name="Drula E."/>
            <person name="Courty P.E."/>
            <person name="Kohler A."/>
            <person name="Kuo A."/>
            <person name="LaButti K."/>
            <person name="Pangilinan J."/>
            <person name="Lipzen A."/>
            <person name="Riley R."/>
            <person name="Andreopoulos W."/>
            <person name="He G."/>
            <person name="Johnson J."/>
            <person name="Nolan M."/>
            <person name="Tritt A."/>
            <person name="Barry K.W."/>
            <person name="Grigoriev I.V."/>
            <person name="Nagy L.G."/>
            <person name="Hibbett D."/>
            <person name="Henrissat B."/>
            <person name="Matheny P.B."/>
            <person name="Labbe J."/>
            <person name="Martin F.M."/>
        </authorList>
    </citation>
    <scope>NUCLEOTIDE SEQUENCE</scope>
    <source>
        <strain evidence="1">EC-137</strain>
    </source>
</reference>
<dbReference type="Proteomes" id="UP000814128">
    <property type="component" value="Unassembled WGS sequence"/>
</dbReference>
<comment type="caution">
    <text evidence="1">The sequence shown here is derived from an EMBL/GenBank/DDBJ whole genome shotgun (WGS) entry which is preliminary data.</text>
</comment>
<sequence>RVFVCEVEGCGKCFRRREHLKRHMLSLHTNDRPFRCPDCDKVCNRRDNLVQHRKIHAQDAAIKI</sequence>
<feature type="non-terminal residue" evidence="1">
    <location>
        <position position="1"/>
    </location>
</feature>
<evidence type="ECO:0000313" key="2">
    <source>
        <dbReference type="Proteomes" id="UP000814128"/>
    </source>
</evidence>
<evidence type="ECO:0000313" key="1">
    <source>
        <dbReference type="EMBL" id="KAI0028711.1"/>
    </source>
</evidence>
<dbReference type="EMBL" id="MU273729">
    <property type="protein sequence ID" value="KAI0028711.1"/>
    <property type="molecule type" value="Genomic_DNA"/>
</dbReference>
<name>A0ACB8QAS8_9AGAM</name>
<reference evidence="1" key="1">
    <citation type="submission" date="2021-02" db="EMBL/GenBank/DDBJ databases">
        <authorList>
            <consortium name="DOE Joint Genome Institute"/>
            <person name="Ahrendt S."/>
            <person name="Looney B.P."/>
            <person name="Miyauchi S."/>
            <person name="Morin E."/>
            <person name="Drula E."/>
            <person name="Courty P.E."/>
            <person name="Chicoki N."/>
            <person name="Fauchery L."/>
            <person name="Kohler A."/>
            <person name="Kuo A."/>
            <person name="Labutti K."/>
            <person name="Pangilinan J."/>
            <person name="Lipzen A."/>
            <person name="Riley R."/>
            <person name="Andreopoulos W."/>
            <person name="He G."/>
            <person name="Johnson J."/>
            <person name="Barry K.W."/>
            <person name="Grigoriev I.V."/>
            <person name="Nagy L."/>
            <person name="Hibbett D."/>
            <person name="Henrissat B."/>
            <person name="Matheny P.B."/>
            <person name="Labbe J."/>
            <person name="Martin F."/>
        </authorList>
    </citation>
    <scope>NUCLEOTIDE SEQUENCE</scope>
    <source>
        <strain evidence="1">EC-137</strain>
    </source>
</reference>
<accession>A0ACB8QAS8</accession>
<gene>
    <name evidence="1" type="ORF">K488DRAFT_57919</name>
</gene>
<keyword evidence="2" id="KW-1185">Reference proteome</keyword>
<protein>
    <submittedName>
        <fullName evidence="1">Uncharacterized protein</fullName>
    </submittedName>
</protein>